<dbReference type="InterPro" id="IPR036291">
    <property type="entry name" value="NAD(P)-bd_dom_sf"/>
</dbReference>
<dbReference type="Gene3D" id="3.40.50.720">
    <property type="entry name" value="NAD(P)-binding Rossmann-like Domain"/>
    <property type="match status" value="1"/>
</dbReference>
<proteinExistence type="inferred from homology"/>
<dbReference type="InterPro" id="IPR051164">
    <property type="entry name" value="NmrA-like_oxidored"/>
</dbReference>
<dbReference type="OrthoDB" id="9997102at2759"/>
<dbReference type="EMBL" id="LFZN01000018">
    <property type="protein sequence ID" value="KXT04740.1"/>
    <property type="molecule type" value="Genomic_DNA"/>
</dbReference>
<dbReference type="AlphaFoldDB" id="A0A139HQK5"/>
<organism evidence="4 5">
    <name type="scientific">Pseudocercospora eumusae</name>
    <dbReference type="NCBI Taxonomy" id="321146"/>
    <lineage>
        <taxon>Eukaryota</taxon>
        <taxon>Fungi</taxon>
        <taxon>Dikarya</taxon>
        <taxon>Ascomycota</taxon>
        <taxon>Pezizomycotina</taxon>
        <taxon>Dothideomycetes</taxon>
        <taxon>Dothideomycetidae</taxon>
        <taxon>Mycosphaerellales</taxon>
        <taxon>Mycosphaerellaceae</taxon>
        <taxon>Pseudocercospora</taxon>
    </lineage>
</organism>
<dbReference type="InterPro" id="IPR008030">
    <property type="entry name" value="NmrA-like"/>
</dbReference>
<evidence type="ECO:0000256" key="2">
    <source>
        <dbReference type="ARBA" id="ARBA00022857"/>
    </source>
</evidence>
<sequence>MSKNILITGATGKQGGGVIKHLLNNPSFTLLALTRNTSSASAQALAKKSPNIKLVQGDQNDVPALFKSALEATHGSKIWGVFSVQVAGAGEVKQGCDMIDEAKKHGVKCLIYSSVERGGDAESWKTETTVPHFQTKYRVEHYLRENAGNEMAWTILRPTAFMDNLAPGFPAKVFLAAMRDTLGEKPLQWIASSDIGAFAKIVFERPEEWNREALGLAGEEQTVAQLCEKVERKTASSVQPTFWVFGTLLKKLVSEMGVMLDWFGSDGYKADIPKLRKIYPGLMDFEAWLEKESPFPKKV</sequence>
<dbReference type="CDD" id="cd05251">
    <property type="entry name" value="NmrA_like_SDR_a"/>
    <property type="match status" value="1"/>
</dbReference>
<dbReference type="PANTHER" id="PTHR42748">
    <property type="entry name" value="NITROGEN METABOLITE REPRESSION PROTEIN NMRA FAMILY MEMBER"/>
    <property type="match status" value="1"/>
</dbReference>
<evidence type="ECO:0000259" key="3">
    <source>
        <dbReference type="Pfam" id="PF05368"/>
    </source>
</evidence>
<keyword evidence="2" id="KW-0521">NADP</keyword>
<dbReference type="SUPFAM" id="SSF51735">
    <property type="entry name" value="NAD(P)-binding Rossmann-fold domains"/>
    <property type="match status" value="1"/>
</dbReference>
<name>A0A139HQK5_9PEZI</name>
<comment type="similarity">
    <text evidence="1">Belongs to the NmrA-type oxidoreductase family.</text>
</comment>
<feature type="domain" description="NmrA-like" evidence="3">
    <location>
        <begin position="1"/>
        <end position="289"/>
    </location>
</feature>
<gene>
    <name evidence="4" type="ORF">AC578_9693</name>
</gene>
<dbReference type="Pfam" id="PF05368">
    <property type="entry name" value="NmrA"/>
    <property type="match status" value="1"/>
</dbReference>
<keyword evidence="5" id="KW-1185">Reference proteome</keyword>
<evidence type="ECO:0000313" key="4">
    <source>
        <dbReference type="EMBL" id="KXT04740.1"/>
    </source>
</evidence>
<dbReference type="PANTHER" id="PTHR42748:SF25">
    <property type="entry name" value="NMRA FAMILY PROTEIN"/>
    <property type="match status" value="1"/>
</dbReference>
<dbReference type="Proteomes" id="UP000070133">
    <property type="component" value="Unassembled WGS sequence"/>
</dbReference>
<comment type="caution">
    <text evidence="4">The sequence shown here is derived from an EMBL/GenBank/DDBJ whole genome shotgun (WGS) entry which is preliminary data.</text>
</comment>
<dbReference type="GO" id="GO:0005634">
    <property type="term" value="C:nucleus"/>
    <property type="evidence" value="ECO:0007669"/>
    <property type="project" value="TreeGrafter"/>
</dbReference>
<protein>
    <recommendedName>
        <fullName evidence="3">NmrA-like domain-containing protein</fullName>
    </recommendedName>
</protein>
<dbReference type="Gene3D" id="3.90.25.10">
    <property type="entry name" value="UDP-galactose 4-epimerase, domain 1"/>
    <property type="match status" value="1"/>
</dbReference>
<dbReference type="STRING" id="321146.A0A139HQK5"/>
<evidence type="ECO:0000256" key="1">
    <source>
        <dbReference type="ARBA" id="ARBA00006328"/>
    </source>
</evidence>
<accession>A0A139HQK5</accession>
<reference evidence="4 5" key="1">
    <citation type="submission" date="2015-07" db="EMBL/GenBank/DDBJ databases">
        <title>Comparative genomics of the Sigatoka disease complex on banana suggests a link between parallel evolutionary changes in Pseudocercospora fijiensis and Pseudocercospora eumusae and increased virulence on the banana host.</title>
        <authorList>
            <person name="Chang T.-C."/>
            <person name="Salvucci A."/>
            <person name="Crous P.W."/>
            <person name="Stergiopoulos I."/>
        </authorList>
    </citation>
    <scope>NUCLEOTIDE SEQUENCE [LARGE SCALE GENOMIC DNA]</scope>
    <source>
        <strain evidence="4 5">CBS 114824</strain>
    </source>
</reference>
<evidence type="ECO:0000313" key="5">
    <source>
        <dbReference type="Proteomes" id="UP000070133"/>
    </source>
</evidence>